<dbReference type="AlphaFoldDB" id="E9H0X4"/>
<feature type="compositionally biased region" description="Polar residues" evidence="2">
    <location>
        <begin position="94"/>
        <end position="143"/>
    </location>
</feature>
<dbReference type="InParanoid" id="E9H0X4"/>
<evidence type="ECO:0000313" key="3">
    <source>
        <dbReference type="EMBL" id="EFX74627.1"/>
    </source>
</evidence>
<sequence>MEDQLEEKDVLEMGNWNSEYDIAEEEEERLLEEHEITESKHGFPYESEQNFSDIEYEAPEVEEDILDLGLNEDIIEYEEVSTNGQEASKELKKNTSAQPNQGLETCSTSQKTGTVDSAPTLSPHKNVSVRSGQPASSFKNFNFKRQPNFPIPVQMRNAPPSRMTSPGFHHQRPHFDGPNRPLIGRAPSIMDYHGARSGFSRHSMQIGCEPLFVQDFHHGFPAQRFQRFPIKDHHLVNHPQFMEYDRNNSINRLFINPHYQGSVTVQNGCATRVTPLTEPRLNFSHSDNAPPPRFAFQARHQRPPPGPNLANAPRPASFAPMRFVQPLQSNLPPPRLNGPIDQISPPRFKNAHPQNLMDMILPAPFGDGPLRAPYHPEQQRTQRFRFNSFDPPPPHSYDPSSSQPVRFLTPLSTASKRPAPTEASVTAPHKQLRLGPTGNIQVMRTFAPPNVSLTCPPPKTVTNVLPPGSAALTQVPPPNIRPPQLSAPIRKPPPVMNSSATPVIPTTVSPSSTIQSSAVPAPIVSESTSASTSNVTEDVSSEMKE</sequence>
<feature type="region of interest" description="Disordered" evidence="2">
    <location>
        <begin position="279"/>
        <end position="352"/>
    </location>
</feature>
<dbReference type="EMBL" id="GL732582">
    <property type="protein sequence ID" value="EFX74627.1"/>
    <property type="molecule type" value="Genomic_DNA"/>
</dbReference>
<feature type="compositionally biased region" description="Polar residues" evidence="2">
    <location>
        <begin position="525"/>
        <end position="538"/>
    </location>
</feature>
<evidence type="ECO:0000256" key="2">
    <source>
        <dbReference type="SAM" id="MobiDB-lite"/>
    </source>
</evidence>
<feature type="coiled-coil region" evidence="1">
    <location>
        <begin position="13"/>
        <end position="40"/>
    </location>
</feature>
<protein>
    <submittedName>
        <fullName evidence="3">Uncharacterized protein</fullName>
    </submittedName>
</protein>
<keyword evidence="4" id="KW-1185">Reference proteome</keyword>
<dbReference type="KEGG" id="dpx:DAPPUDRAFT_251682"/>
<name>E9H0X4_DAPPU</name>
<feature type="region of interest" description="Disordered" evidence="2">
    <location>
        <begin position="385"/>
        <end position="406"/>
    </location>
</feature>
<gene>
    <name evidence="3" type="ORF">DAPPUDRAFT_251682</name>
</gene>
<feature type="compositionally biased region" description="Polar residues" evidence="2">
    <location>
        <begin position="496"/>
        <end position="518"/>
    </location>
</feature>
<feature type="region of interest" description="Disordered" evidence="2">
    <location>
        <begin position="496"/>
        <end position="545"/>
    </location>
</feature>
<dbReference type="Proteomes" id="UP000000305">
    <property type="component" value="Unassembled WGS sequence"/>
</dbReference>
<dbReference type="HOGENOM" id="CLU_499928_0_0_1"/>
<feature type="region of interest" description="Disordered" evidence="2">
    <location>
        <begin position="82"/>
        <end position="143"/>
    </location>
</feature>
<dbReference type="OrthoDB" id="6351599at2759"/>
<evidence type="ECO:0000256" key="1">
    <source>
        <dbReference type="SAM" id="Coils"/>
    </source>
</evidence>
<reference evidence="3 4" key="1">
    <citation type="journal article" date="2011" name="Science">
        <title>The ecoresponsive genome of Daphnia pulex.</title>
        <authorList>
            <person name="Colbourne J.K."/>
            <person name="Pfrender M.E."/>
            <person name="Gilbert D."/>
            <person name="Thomas W.K."/>
            <person name="Tucker A."/>
            <person name="Oakley T.H."/>
            <person name="Tokishita S."/>
            <person name="Aerts A."/>
            <person name="Arnold G.J."/>
            <person name="Basu M.K."/>
            <person name="Bauer D.J."/>
            <person name="Caceres C.E."/>
            <person name="Carmel L."/>
            <person name="Casola C."/>
            <person name="Choi J.H."/>
            <person name="Detter J.C."/>
            <person name="Dong Q."/>
            <person name="Dusheyko S."/>
            <person name="Eads B.D."/>
            <person name="Frohlich T."/>
            <person name="Geiler-Samerotte K.A."/>
            <person name="Gerlach D."/>
            <person name="Hatcher P."/>
            <person name="Jogdeo S."/>
            <person name="Krijgsveld J."/>
            <person name="Kriventseva E.V."/>
            <person name="Kultz D."/>
            <person name="Laforsch C."/>
            <person name="Lindquist E."/>
            <person name="Lopez J."/>
            <person name="Manak J.R."/>
            <person name="Muller J."/>
            <person name="Pangilinan J."/>
            <person name="Patwardhan R.P."/>
            <person name="Pitluck S."/>
            <person name="Pritham E.J."/>
            <person name="Rechtsteiner A."/>
            <person name="Rho M."/>
            <person name="Rogozin I.B."/>
            <person name="Sakarya O."/>
            <person name="Salamov A."/>
            <person name="Schaack S."/>
            <person name="Shapiro H."/>
            <person name="Shiga Y."/>
            <person name="Skalitzky C."/>
            <person name="Smith Z."/>
            <person name="Souvorov A."/>
            <person name="Sung W."/>
            <person name="Tang Z."/>
            <person name="Tsuchiya D."/>
            <person name="Tu H."/>
            <person name="Vos H."/>
            <person name="Wang M."/>
            <person name="Wolf Y.I."/>
            <person name="Yamagata H."/>
            <person name="Yamada T."/>
            <person name="Ye Y."/>
            <person name="Shaw J.R."/>
            <person name="Andrews J."/>
            <person name="Crease T.J."/>
            <person name="Tang H."/>
            <person name="Lucas S.M."/>
            <person name="Robertson H.M."/>
            <person name="Bork P."/>
            <person name="Koonin E.V."/>
            <person name="Zdobnov E.M."/>
            <person name="Grigoriev I.V."/>
            <person name="Lynch M."/>
            <person name="Boore J.L."/>
        </authorList>
    </citation>
    <scope>NUCLEOTIDE SEQUENCE [LARGE SCALE GENOMIC DNA]</scope>
</reference>
<evidence type="ECO:0000313" key="4">
    <source>
        <dbReference type="Proteomes" id="UP000000305"/>
    </source>
</evidence>
<proteinExistence type="predicted"/>
<organism evidence="3 4">
    <name type="scientific">Daphnia pulex</name>
    <name type="common">Water flea</name>
    <dbReference type="NCBI Taxonomy" id="6669"/>
    <lineage>
        <taxon>Eukaryota</taxon>
        <taxon>Metazoa</taxon>
        <taxon>Ecdysozoa</taxon>
        <taxon>Arthropoda</taxon>
        <taxon>Crustacea</taxon>
        <taxon>Branchiopoda</taxon>
        <taxon>Diplostraca</taxon>
        <taxon>Cladocera</taxon>
        <taxon>Anomopoda</taxon>
        <taxon>Daphniidae</taxon>
        <taxon>Daphnia</taxon>
    </lineage>
</organism>
<keyword evidence="1" id="KW-0175">Coiled coil</keyword>
<accession>E9H0X4</accession>